<dbReference type="eggNOG" id="ENOG502RZS8">
    <property type="taxonomic scope" value="Eukaryota"/>
</dbReference>
<evidence type="ECO:0000313" key="3">
    <source>
        <dbReference type="EMBL" id="EME86238.1"/>
    </source>
</evidence>
<proteinExistence type="predicted"/>
<dbReference type="InterPro" id="IPR010733">
    <property type="entry name" value="DUF1308"/>
</dbReference>
<keyword evidence="4" id="KW-1185">Reference proteome</keyword>
<dbReference type="STRING" id="383855.M3BAH3"/>
<dbReference type="EMBL" id="KB446556">
    <property type="protein sequence ID" value="EME86238.1"/>
    <property type="molecule type" value="Genomic_DNA"/>
</dbReference>
<reference evidence="3 4" key="1">
    <citation type="journal article" date="2012" name="PLoS Pathog.">
        <title>Diverse lifestyles and strategies of plant pathogenesis encoded in the genomes of eighteen Dothideomycetes fungi.</title>
        <authorList>
            <person name="Ohm R.A."/>
            <person name="Feau N."/>
            <person name="Henrissat B."/>
            <person name="Schoch C.L."/>
            <person name="Horwitz B.A."/>
            <person name="Barry K.W."/>
            <person name="Condon B.J."/>
            <person name="Copeland A.C."/>
            <person name="Dhillon B."/>
            <person name="Glaser F."/>
            <person name="Hesse C.N."/>
            <person name="Kosti I."/>
            <person name="LaButti K."/>
            <person name="Lindquist E.A."/>
            <person name="Lucas S."/>
            <person name="Salamov A.A."/>
            <person name="Bradshaw R.E."/>
            <person name="Ciuffetti L."/>
            <person name="Hamelin R.C."/>
            <person name="Kema G.H.J."/>
            <person name="Lawrence C."/>
            <person name="Scott J.A."/>
            <person name="Spatafora J.W."/>
            <person name="Turgeon B.G."/>
            <person name="de Wit P.J.G.M."/>
            <person name="Zhong S."/>
            <person name="Goodwin S.B."/>
            <person name="Grigoriev I.V."/>
        </authorList>
    </citation>
    <scope>NUCLEOTIDE SEQUENCE [LARGE SCALE GENOMIC DNA]</scope>
    <source>
        <strain evidence="3 4">CIRAD86</strain>
    </source>
</reference>
<dbReference type="AlphaFoldDB" id="M3BAH3"/>
<sequence length="483" mass="54319">MSLAERSRVLLAELESFRHHLRTVRQEQHVEIAHFRGTVQSELSMLERLANKPESESTSHVARSSNVPFLEAVWSTAKKSEKVLALTKRIYFNSPSKSLSQAMHHVNLGPKKRPMAKGSKDAAVTVDAITEGGLRWIKVSLVTNNRILFDLAKQGWNSGGSEDEEEEQDSNVTMIEEESDVPLVRNARDLCNAAQSYRVRTRKPQVHLILPRVQEGETDKVDDVLDLCRAAGAVLHCGGNLDTPPVLDDALPRMAPDPMWAFSEKLNIDCTILLALVSDFSHSKVSKESWFHKALRRQVEIEDNENLLPSLLYPATRRHILVCTKEASKRMREIVSTIGTPSEKARTAIMMGDDNSKSQEDLINEMQQWSAYEVPADWLLPIRDVDRDEDHCLDSLPAVASSVAEHMTDINKSVFLHGWGTGRTTISSNRTVVRQLETDLEKYDDLPETAWPKIWLCPTSRSLVGKEKRGAKKEGAWPLPDPL</sequence>
<dbReference type="PANTHER" id="PTHR13379">
    <property type="entry name" value="UNCHARACTERIZED DUF1308"/>
    <property type="match status" value="1"/>
</dbReference>
<organism evidence="3 4">
    <name type="scientific">Pseudocercospora fijiensis (strain CIRAD86)</name>
    <name type="common">Black leaf streak disease fungus</name>
    <name type="synonym">Mycosphaerella fijiensis</name>
    <dbReference type="NCBI Taxonomy" id="383855"/>
    <lineage>
        <taxon>Eukaryota</taxon>
        <taxon>Fungi</taxon>
        <taxon>Dikarya</taxon>
        <taxon>Ascomycota</taxon>
        <taxon>Pezizomycotina</taxon>
        <taxon>Dothideomycetes</taxon>
        <taxon>Dothideomycetidae</taxon>
        <taxon>Mycosphaerellales</taxon>
        <taxon>Mycosphaerellaceae</taxon>
        <taxon>Pseudocercospora</taxon>
    </lineage>
</organism>
<evidence type="ECO:0000256" key="1">
    <source>
        <dbReference type="SAM" id="MobiDB-lite"/>
    </source>
</evidence>
<accession>M3BAH3</accession>
<feature type="compositionally biased region" description="Basic and acidic residues" evidence="1">
    <location>
        <begin position="464"/>
        <end position="475"/>
    </location>
</feature>
<evidence type="ECO:0000313" key="4">
    <source>
        <dbReference type="Proteomes" id="UP000016932"/>
    </source>
</evidence>
<feature type="domain" description="DUF1308" evidence="2">
    <location>
        <begin position="266"/>
        <end position="351"/>
    </location>
</feature>
<dbReference type="Proteomes" id="UP000016932">
    <property type="component" value="Unassembled WGS sequence"/>
</dbReference>
<dbReference type="PANTHER" id="PTHR13379:SF0">
    <property type="entry name" value="UPF0415 PROTEIN C7ORF25"/>
    <property type="match status" value="1"/>
</dbReference>
<protein>
    <recommendedName>
        <fullName evidence="2">DUF1308 domain-containing protein</fullName>
    </recommendedName>
</protein>
<dbReference type="Pfam" id="PF07000">
    <property type="entry name" value="DUF1308"/>
    <property type="match status" value="1"/>
</dbReference>
<dbReference type="OrthoDB" id="441890at2759"/>
<name>M3BAH3_PSEFD</name>
<dbReference type="RefSeq" id="XP_007923584.1">
    <property type="nucleotide sequence ID" value="XM_007925393.1"/>
</dbReference>
<dbReference type="GeneID" id="19330783"/>
<dbReference type="KEGG" id="pfj:MYCFIDRAFT_131394"/>
<gene>
    <name evidence="3" type="ORF">MYCFIDRAFT_131394</name>
</gene>
<evidence type="ECO:0000259" key="2">
    <source>
        <dbReference type="Pfam" id="PF07000"/>
    </source>
</evidence>
<feature type="region of interest" description="Disordered" evidence="1">
    <location>
        <begin position="464"/>
        <end position="483"/>
    </location>
</feature>
<dbReference type="VEuPathDB" id="FungiDB:MYCFIDRAFT_131394"/>
<dbReference type="HOGENOM" id="CLU_033444_1_0_1"/>